<reference evidence="2 3" key="1">
    <citation type="submission" date="2019-06" db="EMBL/GenBank/DDBJ databases">
        <title>Discovery of a novel chromosome fission-fusion reversal in muntjac.</title>
        <authorList>
            <person name="Mudd A.B."/>
            <person name="Bredeson J.V."/>
            <person name="Baum R."/>
            <person name="Hockemeyer D."/>
            <person name="Rokhsar D.S."/>
        </authorList>
    </citation>
    <scope>NUCLEOTIDE SEQUENCE [LARGE SCALE GENOMIC DNA]</scope>
    <source>
        <strain evidence="2">UTSW_UCB_Mm</strain>
        <tissue evidence="2">Fibroblast cell line</tissue>
    </source>
</reference>
<dbReference type="Proteomes" id="UP000326458">
    <property type="component" value="Unassembled WGS sequence"/>
</dbReference>
<protein>
    <recommendedName>
        <fullName evidence="1">Alpha-ketoglutarate-dependent dioxygenase FTO C-terminal domain-containing protein</fullName>
    </recommendedName>
</protein>
<gene>
    <name evidence="2" type="ORF">FD754_012200</name>
</gene>
<evidence type="ECO:0000313" key="3">
    <source>
        <dbReference type="Proteomes" id="UP000326458"/>
    </source>
</evidence>
<dbReference type="EMBL" id="VCEA01000002">
    <property type="protein sequence ID" value="KAB0347343.1"/>
    <property type="molecule type" value="Genomic_DNA"/>
</dbReference>
<accession>A0A5N3VEE6</accession>
<evidence type="ECO:0000313" key="2">
    <source>
        <dbReference type="EMBL" id="KAB0347343.1"/>
    </source>
</evidence>
<dbReference type="Pfam" id="PF12934">
    <property type="entry name" value="FTO_CTD"/>
    <property type="match status" value="1"/>
</dbReference>
<dbReference type="AlphaFoldDB" id="A0A5N3VEE6"/>
<dbReference type="GO" id="GO:0008198">
    <property type="term" value="F:ferrous iron binding"/>
    <property type="evidence" value="ECO:0007669"/>
    <property type="project" value="TreeGrafter"/>
</dbReference>
<dbReference type="GO" id="GO:0006307">
    <property type="term" value="P:DNA alkylation repair"/>
    <property type="evidence" value="ECO:0007669"/>
    <property type="project" value="InterPro"/>
</dbReference>
<keyword evidence="3" id="KW-1185">Reference proteome</keyword>
<sequence>MGLQTCAIWCHQTSAAENRCKVEACFPMGIPSPLIIPQRRRCLLVRSLLDRQGLDIGCQSRIARTLPADQKPECRPYWEKGDPSMPLPFDLTEIVSELRGLLLETRP</sequence>
<dbReference type="PANTHER" id="PTHR31291">
    <property type="entry name" value="ALPHA-KETOGLUTARATE-DEPENDENT DIOXYGENASE FTO"/>
    <property type="match status" value="1"/>
</dbReference>
<comment type="caution">
    <text evidence="2">The sequence shown here is derived from an EMBL/GenBank/DDBJ whole genome shotgun (WGS) entry which is preliminary data.</text>
</comment>
<dbReference type="GO" id="GO:0035516">
    <property type="term" value="F:broad specificity oxidative DNA demethylase activity"/>
    <property type="evidence" value="ECO:0007669"/>
    <property type="project" value="InterPro"/>
</dbReference>
<dbReference type="GO" id="GO:1990931">
    <property type="term" value="F:mRNA N6-methyladenosine dioxygenase activity"/>
    <property type="evidence" value="ECO:0007669"/>
    <property type="project" value="TreeGrafter"/>
</dbReference>
<dbReference type="PANTHER" id="PTHR31291:SF2">
    <property type="entry name" value="ALPHA-KETOGLUTARATE-DEPENDENT DIOXYGENASE FTO"/>
    <property type="match status" value="1"/>
</dbReference>
<organism evidence="2 3">
    <name type="scientific">Muntiacus muntjak</name>
    <name type="common">Barking deer</name>
    <name type="synonym">Indian muntjac</name>
    <dbReference type="NCBI Taxonomy" id="9888"/>
    <lineage>
        <taxon>Eukaryota</taxon>
        <taxon>Metazoa</taxon>
        <taxon>Chordata</taxon>
        <taxon>Craniata</taxon>
        <taxon>Vertebrata</taxon>
        <taxon>Euteleostomi</taxon>
        <taxon>Mammalia</taxon>
        <taxon>Eutheria</taxon>
        <taxon>Laurasiatheria</taxon>
        <taxon>Artiodactyla</taxon>
        <taxon>Ruminantia</taxon>
        <taxon>Pecora</taxon>
        <taxon>Cervidae</taxon>
        <taxon>Muntiacinae</taxon>
        <taxon>Muntiacus</taxon>
    </lineage>
</organism>
<evidence type="ECO:0000259" key="1">
    <source>
        <dbReference type="Pfam" id="PF12934"/>
    </source>
</evidence>
<proteinExistence type="predicted"/>
<name>A0A5N3VEE6_MUNMU</name>
<dbReference type="GO" id="GO:0040014">
    <property type="term" value="P:regulation of multicellular organism growth"/>
    <property type="evidence" value="ECO:0007669"/>
    <property type="project" value="InterPro"/>
</dbReference>
<dbReference type="GO" id="GO:0042245">
    <property type="term" value="P:RNA repair"/>
    <property type="evidence" value="ECO:0007669"/>
    <property type="project" value="InterPro"/>
</dbReference>
<dbReference type="InterPro" id="IPR032868">
    <property type="entry name" value="FTO"/>
</dbReference>
<dbReference type="InterPro" id="IPR024366">
    <property type="entry name" value="FTO_C"/>
</dbReference>
<feature type="domain" description="Alpha-ketoglutarate-dependent dioxygenase FTO C-terminal" evidence="1">
    <location>
        <begin position="50"/>
        <end position="99"/>
    </location>
</feature>